<dbReference type="OrthoDB" id="9898996at2"/>
<organism evidence="2 3">
    <name type="scientific">Antarctobacter heliothermus</name>
    <dbReference type="NCBI Taxonomy" id="74033"/>
    <lineage>
        <taxon>Bacteria</taxon>
        <taxon>Pseudomonadati</taxon>
        <taxon>Pseudomonadota</taxon>
        <taxon>Alphaproteobacteria</taxon>
        <taxon>Rhodobacterales</taxon>
        <taxon>Roseobacteraceae</taxon>
        <taxon>Antarctobacter</taxon>
    </lineage>
</organism>
<sequence>MSDSSRITSRLNRALCVFVSVPLSALPAVAQDKLPDRIPGRTQGRMQIRIDRSDKIRVPGRVGDRKGLITGARIDGGQIRTPSGIRINRTRSRD</sequence>
<dbReference type="EMBL" id="FZON01000001">
    <property type="protein sequence ID" value="SNR98444.1"/>
    <property type="molecule type" value="Genomic_DNA"/>
</dbReference>
<keyword evidence="1" id="KW-0732">Signal</keyword>
<name>A0A239ATS6_9RHOB</name>
<accession>A0A239ATS6</accession>
<gene>
    <name evidence="2" type="ORF">SAMN04488078_100195</name>
</gene>
<proteinExistence type="predicted"/>
<feature type="chain" id="PRO_5012241012" evidence="1">
    <location>
        <begin position="31"/>
        <end position="94"/>
    </location>
</feature>
<dbReference type="AlphaFoldDB" id="A0A239ATS6"/>
<evidence type="ECO:0000256" key="1">
    <source>
        <dbReference type="SAM" id="SignalP"/>
    </source>
</evidence>
<evidence type="ECO:0000313" key="2">
    <source>
        <dbReference type="EMBL" id="SNR98444.1"/>
    </source>
</evidence>
<protein>
    <submittedName>
        <fullName evidence="2">Uncharacterized protein</fullName>
    </submittedName>
</protein>
<evidence type="ECO:0000313" key="3">
    <source>
        <dbReference type="Proteomes" id="UP000198440"/>
    </source>
</evidence>
<dbReference type="RefSeq" id="WP_089275853.1">
    <property type="nucleotide sequence ID" value="NZ_FZON01000001.1"/>
</dbReference>
<feature type="signal peptide" evidence="1">
    <location>
        <begin position="1"/>
        <end position="30"/>
    </location>
</feature>
<reference evidence="2 3" key="1">
    <citation type="submission" date="2017-06" db="EMBL/GenBank/DDBJ databases">
        <authorList>
            <person name="Kim H.J."/>
            <person name="Triplett B.A."/>
        </authorList>
    </citation>
    <scope>NUCLEOTIDE SEQUENCE [LARGE SCALE GENOMIC DNA]</scope>
    <source>
        <strain evidence="2 3">DSM 11445</strain>
    </source>
</reference>
<dbReference type="Proteomes" id="UP000198440">
    <property type="component" value="Unassembled WGS sequence"/>
</dbReference>